<keyword evidence="12" id="KW-1185">Reference proteome</keyword>
<gene>
    <name evidence="11" type="primary">100640984</name>
</gene>
<dbReference type="OMA" id="AWHTRRD"/>
<keyword evidence="5" id="KW-0325">Glycoprotein</keyword>
<comment type="similarity">
    <text evidence="2">Belongs to the palmitoyl-protein thioesterase family.</text>
</comment>
<dbReference type="EnsemblMetazoa" id="XM_003383247.3">
    <property type="protein sequence ID" value="XP_003383295.1"/>
    <property type="gene ID" value="LOC100640984"/>
</dbReference>
<dbReference type="Gene3D" id="3.40.50.1820">
    <property type="entry name" value="alpha/beta hydrolase"/>
    <property type="match status" value="1"/>
</dbReference>
<dbReference type="Proteomes" id="UP000007879">
    <property type="component" value="Unassembled WGS sequence"/>
</dbReference>
<dbReference type="AlphaFoldDB" id="A0A1X7VPS6"/>
<feature type="chain" id="PRO_5010852652" description="palmitoyl-CoA hydrolase" evidence="10">
    <location>
        <begin position="21"/>
        <end position="284"/>
    </location>
</feature>
<evidence type="ECO:0000256" key="5">
    <source>
        <dbReference type="ARBA" id="ARBA00023180"/>
    </source>
</evidence>
<sequence>MLRILLAVFVLFSSVRHSVSYRPVIVMHGVLAGASDMDSFVSMIKTAHPGTEVTDISDYNDANSLVNMNDQVKGVYSKMKPVMDAAKDGVNLVCYSQGGLVCRGVLEKYGHNVHTFISLSSPQAGQFGDTDYLNFLFPTFTRDNIYLFFYTDAGQEISVGNYWNDPFHHSDYLSKNKFLPSITNNAPQEYKDNILKLQQVVFIGGPDDGVITPWQSSHFGFYKEKSDSEIVTMTEQEYYTNDVIGLQTLNNAGKIKVYEIPGVEHTHWHTNQTVFNDAIIQWLD</sequence>
<accession>A0A1X7VPS6</accession>
<keyword evidence="3 10" id="KW-0732">Signal</keyword>
<evidence type="ECO:0000256" key="7">
    <source>
        <dbReference type="ARBA" id="ARBA00038848"/>
    </source>
</evidence>
<evidence type="ECO:0000256" key="3">
    <source>
        <dbReference type="ARBA" id="ARBA00022729"/>
    </source>
</evidence>
<dbReference type="FunFam" id="3.40.50.1820:FF:000037">
    <property type="entry name" value="Lysosomal thioesterase PPT2 homolog"/>
    <property type="match status" value="1"/>
</dbReference>
<dbReference type="GO" id="GO:0016790">
    <property type="term" value="F:thiolester hydrolase activity"/>
    <property type="evidence" value="ECO:0007669"/>
    <property type="project" value="TreeGrafter"/>
</dbReference>
<evidence type="ECO:0000256" key="4">
    <source>
        <dbReference type="ARBA" id="ARBA00022801"/>
    </source>
</evidence>
<evidence type="ECO:0000313" key="11">
    <source>
        <dbReference type="EnsemblMetazoa" id="Aqu2.1.41869_001"/>
    </source>
</evidence>
<keyword evidence="4" id="KW-0378">Hydrolase</keyword>
<dbReference type="EnsemblMetazoa" id="Aqu2.1.41869_001">
    <property type="protein sequence ID" value="Aqu2.1.41869_001"/>
    <property type="gene ID" value="Aqu2.1.41869"/>
</dbReference>
<keyword evidence="6" id="KW-0458">Lysosome</keyword>
<comment type="subcellular location">
    <subcellularLocation>
        <location evidence="1">Lysosome</location>
    </subcellularLocation>
</comment>
<comment type="catalytic activity">
    <reaction evidence="8">
        <text>S-hexadecanoyl-N-acetylcysteamine + H2O = N-acetylcysteamine + hexadecanoate + H(+)</text>
        <dbReference type="Rhea" id="RHEA:84099"/>
        <dbReference type="ChEBI" id="CHEBI:7896"/>
        <dbReference type="ChEBI" id="CHEBI:15377"/>
        <dbReference type="ChEBI" id="CHEBI:15378"/>
        <dbReference type="ChEBI" id="CHEBI:74410"/>
        <dbReference type="ChEBI" id="CHEBI:233601"/>
    </reaction>
</comment>
<dbReference type="OrthoDB" id="155976at2759"/>
<evidence type="ECO:0000256" key="2">
    <source>
        <dbReference type="ARBA" id="ARBA00010758"/>
    </source>
</evidence>
<reference evidence="11" key="2">
    <citation type="submission" date="2017-05" db="UniProtKB">
        <authorList>
            <consortium name="EnsemblMetazoa"/>
        </authorList>
    </citation>
    <scope>IDENTIFICATION</scope>
</reference>
<dbReference type="InParanoid" id="A0A1X7VPS6"/>
<dbReference type="STRING" id="400682.A0A1X7VPS6"/>
<evidence type="ECO:0000313" key="12">
    <source>
        <dbReference type="Proteomes" id="UP000007879"/>
    </source>
</evidence>
<dbReference type="GO" id="GO:0098599">
    <property type="term" value="F:palmitoyl hydrolase activity"/>
    <property type="evidence" value="ECO:0007669"/>
    <property type="project" value="UniProtKB-ARBA"/>
</dbReference>
<feature type="signal peptide" evidence="10">
    <location>
        <begin position="1"/>
        <end position="20"/>
    </location>
</feature>
<reference evidence="12" key="1">
    <citation type="journal article" date="2010" name="Nature">
        <title>The Amphimedon queenslandica genome and the evolution of animal complexity.</title>
        <authorList>
            <person name="Srivastava M."/>
            <person name="Simakov O."/>
            <person name="Chapman J."/>
            <person name="Fahey B."/>
            <person name="Gauthier M.E."/>
            <person name="Mitros T."/>
            <person name="Richards G.S."/>
            <person name="Conaco C."/>
            <person name="Dacre M."/>
            <person name="Hellsten U."/>
            <person name="Larroux C."/>
            <person name="Putnam N.H."/>
            <person name="Stanke M."/>
            <person name="Adamska M."/>
            <person name="Darling A."/>
            <person name="Degnan S.M."/>
            <person name="Oakley T.H."/>
            <person name="Plachetzki D.C."/>
            <person name="Zhai Y."/>
            <person name="Adamski M."/>
            <person name="Calcino A."/>
            <person name="Cummins S.F."/>
            <person name="Goodstein D.M."/>
            <person name="Harris C."/>
            <person name="Jackson D.J."/>
            <person name="Leys S.P."/>
            <person name="Shu S."/>
            <person name="Woodcroft B.J."/>
            <person name="Vervoort M."/>
            <person name="Kosik K.S."/>
            <person name="Manning G."/>
            <person name="Degnan B.M."/>
            <person name="Rokhsar D.S."/>
        </authorList>
    </citation>
    <scope>NUCLEOTIDE SEQUENCE [LARGE SCALE GENOMIC DNA]</scope>
</reference>
<dbReference type="InterPro" id="IPR029058">
    <property type="entry name" value="AB_hydrolase_fold"/>
</dbReference>
<protein>
    <recommendedName>
        <fullName evidence="7">palmitoyl-CoA hydrolase</fullName>
        <ecNumber evidence="7">3.1.2.2</ecNumber>
    </recommendedName>
</protein>
<dbReference type="EC" id="3.1.2.2" evidence="7"/>
<name>A0A1X7VPS6_AMPQE</name>
<evidence type="ECO:0000256" key="6">
    <source>
        <dbReference type="ARBA" id="ARBA00023228"/>
    </source>
</evidence>
<dbReference type="KEGG" id="aqu:100640984"/>
<evidence type="ECO:0000256" key="10">
    <source>
        <dbReference type="SAM" id="SignalP"/>
    </source>
</evidence>
<dbReference type="PANTHER" id="PTHR11247">
    <property type="entry name" value="PALMITOYL-PROTEIN THIOESTERASE/DOLICHYLDIPHOSPHATASE 1"/>
    <property type="match status" value="1"/>
</dbReference>
<evidence type="ECO:0000256" key="8">
    <source>
        <dbReference type="ARBA" id="ARBA00093223"/>
    </source>
</evidence>
<dbReference type="PANTHER" id="PTHR11247:SF27">
    <property type="entry name" value="LYSOSOMAL THIOESTERASE PPT2"/>
    <property type="match status" value="1"/>
</dbReference>
<dbReference type="Pfam" id="PF02089">
    <property type="entry name" value="Palm_thioest"/>
    <property type="match status" value="1"/>
</dbReference>
<evidence type="ECO:0000256" key="9">
    <source>
        <dbReference type="ARBA" id="ARBA00093353"/>
    </source>
</evidence>
<dbReference type="GO" id="GO:0005764">
    <property type="term" value="C:lysosome"/>
    <property type="evidence" value="ECO:0007669"/>
    <property type="project" value="UniProtKB-SubCell"/>
</dbReference>
<dbReference type="eggNOG" id="KOG2541">
    <property type="taxonomic scope" value="Eukaryota"/>
</dbReference>
<comment type="function">
    <text evidence="9">Catalyzes the cleavage of thioester bonds from S-palmitoyl-CoA or S-palmitoyl-N-acetylcysteamine (unbranched structures) but does not have activity against palmitoylcysteine or palmitoylated proteins, branched structures or bulky head groups. Conversely, hydrolyzes both long and short chain fatty acyl-CoA substrate.</text>
</comment>
<dbReference type="SUPFAM" id="SSF53474">
    <property type="entry name" value="alpha/beta-Hydrolases"/>
    <property type="match status" value="1"/>
</dbReference>
<evidence type="ECO:0000256" key="1">
    <source>
        <dbReference type="ARBA" id="ARBA00004371"/>
    </source>
</evidence>
<organism evidence="11">
    <name type="scientific">Amphimedon queenslandica</name>
    <name type="common">Sponge</name>
    <dbReference type="NCBI Taxonomy" id="400682"/>
    <lineage>
        <taxon>Eukaryota</taxon>
        <taxon>Metazoa</taxon>
        <taxon>Porifera</taxon>
        <taxon>Demospongiae</taxon>
        <taxon>Heteroscleromorpha</taxon>
        <taxon>Haplosclerida</taxon>
        <taxon>Niphatidae</taxon>
        <taxon>Amphimedon</taxon>
    </lineage>
</organism>
<proteinExistence type="inferred from homology"/>